<evidence type="ECO:0000256" key="2">
    <source>
        <dbReference type="ARBA" id="ARBA00023125"/>
    </source>
</evidence>
<organism evidence="5 6">
    <name type="scientific">Pyramidobacter porci</name>
    <dbReference type="NCBI Taxonomy" id="2605789"/>
    <lineage>
        <taxon>Bacteria</taxon>
        <taxon>Thermotogati</taxon>
        <taxon>Synergistota</taxon>
        <taxon>Synergistia</taxon>
        <taxon>Synergistales</taxon>
        <taxon>Dethiosulfovibrionaceae</taxon>
        <taxon>Pyramidobacter</taxon>
    </lineage>
</organism>
<keyword evidence="6" id="KW-1185">Reference proteome</keyword>
<keyword evidence="2" id="KW-0238">DNA-binding</keyword>
<dbReference type="InterPro" id="IPR036390">
    <property type="entry name" value="WH_DNA-bd_sf"/>
</dbReference>
<evidence type="ECO:0000256" key="1">
    <source>
        <dbReference type="ARBA" id="ARBA00023015"/>
    </source>
</evidence>
<dbReference type="InterPro" id="IPR052067">
    <property type="entry name" value="Metal_resp_HTH_trans_reg"/>
</dbReference>
<comment type="caution">
    <text evidence="5">The sequence shown here is derived from an EMBL/GenBank/DDBJ whole genome shotgun (WGS) entry which is preliminary data.</text>
</comment>
<dbReference type="PANTHER" id="PTHR35790:SF4">
    <property type="entry name" value="HTH-TYPE TRANSCRIPTIONAL REGULATOR PCHR"/>
    <property type="match status" value="1"/>
</dbReference>
<dbReference type="GeneID" id="90987223"/>
<reference evidence="5 6" key="1">
    <citation type="submission" date="2019-08" db="EMBL/GenBank/DDBJ databases">
        <title>In-depth cultivation of the pig gut microbiome towards novel bacterial diversity and tailored functional studies.</title>
        <authorList>
            <person name="Wylensek D."/>
            <person name="Hitch T.C.A."/>
            <person name="Clavel T."/>
        </authorList>
    </citation>
    <scope>NUCLEOTIDE SEQUENCE [LARGE SCALE GENOMIC DNA]</scope>
    <source>
        <strain evidence="5 6">SM-530-WT-4B</strain>
    </source>
</reference>
<dbReference type="Pfam" id="PF12802">
    <property type="entry name" value="MarR_2"/>
    <property type="match status" value="1"/>
</dbReference>
<dbReference type="SMART" id="SM00347">
    <property type="entry name" value="HTH_MARR"/>
    <property type="match status" value="1"/>
</dbReference>
<dbReference type="RefSeq" id="WP_154528817.1">
    <property type="nucleotide sequence ID" value="NZ_VUNH01000006.1"/>
</dbReference>
<accession>A0A6L5YC79</accession>
<keyword evidence="3" id="KW-0804">Transcription</keyword>
<proteinExistence type="predicted"/>
<evidence type="ECO:0000256" key="3">
    <source>
        <dbReference type="ARBA" id="ARBA00023163"/>
    </source>
</evidence>
<dbReference type="PANTHER" id="PTHR35790">
    <property type="entry name" value="HTH-TYPE TRANSCRIPTIONAL REGULATOR PCHR"/>
    <property type="match status" value="1"/>
</dbReference>
<dbReference type="Proteomes" id="UP000473699">
    <property type="component" value="Unassembled WGS sequence"/>
</dbReference>
<protein>
    <submittedName>
        <fullName evidence="5">MarR family transcriptional regulator</fullName>
    </submittedName>
</protein>
<dbReference type="GO" id="GO:0003700">
    <property type="term" value="F:DNA-binding transcription factor activity"/>
    <property type="evidence" value="ECO:0007669"/>
    <property type="project" value="InterPro"/>
</dbReference>
<dbReference type="GO" id="GO:0003677">
    <property type="term" value="F:DNA binding"/>
    <property type="evidence" value="ECO:0007669"/>
    <property type="project" value="UniProtKB-KW"/>
</dbReference>
<feature type="domain" description="HTH marR-type" evidence="4">
    <location>
        <begin position="14"/>
        <end position="153"/>
    </location>
</feature>
<sequence>MAQLHETENVLASLDEKVETLYRYQSVMNCYSLILRDYGTGIAISEVEAHTLNYIQAEEGLTATRLAEITNRTKSSISQIVSRLEKQGMISRKVNLNNKREYRIFVTEMGRKTCEAHQSYDREGMLAQINYLLKNCTPKEIDGFFKVLRYRILWFKRVNSTFRKKLSAQEKKRYMSARYTGC</sequence>
<evidence type="ECO:0000313" key="5">
    <source>
        <dbReference type="EMBL" id="MST55723.1"/>
    </source>
</evidence>
<dbReference type="AlphaFoldDB" id="A0A6L5YC79"/>
<name>A0A6L5YC79_9BACT</name>
<dbReference type="PROSITE" id="PS50995">
    <property type="entry name" value="HTH_MARR_2"/>
    <property type="match status" value="1"/>
</dbReference>
<dbReference type="InterPro" id="IPR000835">
    <property type="entry name" value="HTH_MarR-typ"/>
</dbReference>
<keyword evidence="1" id="KW-0805">Transcription regulation</keyword>
<dbReference type="SUPFAM" id="SSF46785">
    <property type="entry name" value="Winged helix' DNA-binding domain"/>
    <property type="match status" value="1"/>
</dbReference>
<dbReference type="EMBL" id="VUNH01000006">
    <property type="protein sequence ID" value="MST55723.1"/>
    <property type="molecule type" value="Genomic_DNA"/>
</dbReference>
<dbReference type="Gene3D" id="1.10.10.10">
    <property type="entry name" value="Winged helix-like DNA-binding domain superfamily/Winged helix DNA-binding domain"/>
    <property type="match status" value="1"/>
</dbReference>
<evidence type="ECO:0000313" key="6">
    <source>
        <dbReference type="Proteomes" id="UP000473699"/>
    </source>
</evidence>
<dbReference type="InterPro" id="IPR036388">
    <property type="entry name" value="WH-like_DNA-bd_sf"/>
</dbReference>
<gene>
    <name evidence="5" type="ORF">FYJ74_06715</name>
</gene>
<evidence type="ECO:0000259" key="4">
    <source>
        <dbReference type="PROSITE" id="PS50995"/>
    </source>
</evidence>